<accession>A0A4D5RG47</accession>
<protein>
    <submittedName>
        <fullName evidence="1">Putative presenilins associated rhomboid like mitochondrial isoform x1</fullName>
    </submittedName>
</protein>
<organism evidence="1">
    <name type="scientific">Ixodes scapularis</name>
    <name type="common">Black-legged tick</name>
    <name type="synonym">Deer tick</name>
    <dbReference type="NCBI Taxonomy" id="6945"/>
    <lineage>
        <taxon>Eukaryota</taxon>
        <taxon>Metazoa</taxon>
        <taxon>Ecdysozoa</taxon>
        <taxon>Arthropoda</taxon>
        <taxon>Chelicerata</taxon>
        <taxon>Arachnida</taxon>
        <taxon>Acari</taxon>
        <taxon>Parasitiformes</taxon>
        <taxon>Ixodida</taxon>
        <taxon>Ixodoidea</taxon>
        <taxon>Ixodidae</taxon>
        <taxon>Ixodinae</taxon>
        <taxon>Ixodes</taxon>
    </lineage>
</organism>
<reference evidence="1" key="1">
    <citation type="submission" date="2019-04" db="EMBL/GenBank/DDBJ databases">
        <title>An insight into the mialome of Ixodes scapularis.</title>
        <authorList>
            <person name="Ribeiro J.M."/>
            <person name="Mather T.N."/>
            <person name="Karim S."/>
        </authorList>
    </citation>
    <scope>NUCLEOTIDE SEQUENCE</scope>
</reference>
<name>A0A4D5RG47_IXOSC</name>
<dbReference type="EMBL" id="GHJT01001935">
    <property type="protein sequence ID" value="MOY35906.1"/>
    <property type="molecule type" value="Transcribed_RNA"/>
</dbReference>
<sequence length="173" mass="18357">MVRYFSSNPASRSVCLPMLLSTFSHSFPGAPVCQHAGADQLCTSGCGTLGQGTVCGYVPECWCVVFLCQLSSQGGNKAASDVLGSVWSHPGRDCSHVRPVSGCPAGHHLPAFLHLLCRNGFESDSDHGCGRHPPQVAAPGSCGTFGWLHLWHSVHSLWARGLEEERGGDEDLA</sequence>
<evidence type="ECO:0000313" key="1">
    <source>
        <dbReference type="EMBL" id="MOY35906.1"/>
    </source>
</evidence>
<proteinExistence type="predicted"/>
<dbReference type="AlphaFoldDB" id="A0A4D5RG47"/>